<dbReference type="EnsemblPlants" id="MELO3C018505.2.1">
    <property type="protein sequence ID" value="MELO3C018505.2.1"/>
    <property type="gene ID" value="MELO3C018505.2"/>
</dbReference>
<dbReference type="SUPFAM" id="SSF47592">
    <property type="entry name" value="SWIB/MDM2 domain"/>
    <property type="match status" value="1"/>
</dbReference>
<evidence type="ECO:0000259" key="1">
    <source>
        <dbReference type="PROSITE" id="PS51925"/>
    </source>
</evidence>
<dbReference type="InterPro" id="IPR036885">
    <property type="entry name" value="SWIB_MDM2_dom_sf"/>
</dbReference>
<dbReference type="InterPro" id="IPR003121">
    <property type="entry name" value="SWIB_MDM2_domain"/>
</dbReference>
<evidence type="ECO:0000313" key="2">
    <source>
        <dbReference type="EnsemblPlants" id="MELO3C018505.2.1"/>
    </source>
</evidence>
<dbReference type="Pfam" id="PF02201">
    <property type="entry name" value="SWIB"/>
    <property type="match status" value="1"/>
</dbReference>
<feature type="domain" description="DM2" evidence="1">
    <location>
        <begin position="66"/>
        <end position="143"/>
    </location>
</feature>
<gene>
    <name evidence="2" type="primary">103495293</name>
</gene>
<organism evidence="2">
    <name type="scientific">Cucumis melo</name>
    <name type="common">Muskmelon</name>
    <dbReference type="NCBI Taxonomy" id="3656"/>
    <lineage>
        <taxon>Eukaryota</taxon>
        <taxon>Viridiplantae</taxon>
        <taxon>Streptophyta</taxon>
        <taxon>Embryophyta</taxon>
        <taxon>Tracheophyta</taxon>
        <taxon>Spermatophyta</taxon>
        <taxon>Magnoliopsida</taxon>
        <taxon>eudicotyledons</taxon>
        <taxon>Gunneridae</taxon>
        <taxon>Pentapetalae</taxon>
        <taxon>rosids</taxon>
        <taxon>fabids</taxon>
        <taxon>Cucurbitales</taxon>
        <taxon>Cucurbitaceae</taxon>
        <taxon>Benincaseae</taxon>
        <taxon>Cucumis</taxon>
    </lineage>
</organism>
<dbReference type="PANTHER" id="PTHR13844">
    <property type="entry name" value="SWI/SNF-RELATED MATRIX-ASSOCIATED ACTIN-DEPENDENT REGULATOR OF CHROMATIN SUBFAMILY D"/>
    <property type="match status" value="1"/>
</dbReference>
<name>A0A9I9DHM3_CUCME</name>
<dbReference type="PROSITE" id="PS51925">
    <property type="entry name" value="SWIB_MDM2"/>
    <property type="match status" value="1"/>
</dbReference>
<dbReference type="CDD" id="cd10567">
    <property type="entry name" value="SWIB-MDM2_like"/>
    <property type="match status" value="1"/>
</dbReference>
<protein>
    <recommendedName>
        <fullName evidence="1">DM2 domain-containing protein</fullName>
    </recommendedName>
</protein>
<dbReference type="Gene3D" id="1.10.245.10">
    <property type="entry name" value="SWIB/MDM2 domain"/>
    <property type="match status" value="1"/>
</dbReference>
<accession>A0A9I9DHM3</accession>
<dbReference type="RefSeq" id="XP_008455019.2">
    <property type="nucleotide sequence ID" value="XM_008456797.3"/>
</dbReference>
<reference evidence="2" key="1">
    <citation type="submission" date="2023-03" db="UniProtKB">
        <authorList>
            <consortium name="EnsemblPlants"/>
        </authorList>
    </citation>
    <scope>IDENTIFICATION</scope>
</reference>
<dbReference type="InterPro" id="IPR019835">
    <property type="entry name" value="SWIB_domain"/>
</dbReference>
<dbReference type="SMART" id="SM00151">
    <property type="entry name" value="SWIB"/>
    <property type="match status" value="1"/>
</dbReference>
<dbReference type="eggNOG" id="KOG1946">
    <property type="taxonomic scope" value="Eukaryota"/>
</dbReference>
<sequence>MAFLSTFIAVKPSLLVVKPSPTTSSSSSSSLKHLNQLPLPDLRFPRTVTFAFASNQATAPRREPRGITKPRKISPELQALVGAPEISRTQALKVIWAYIKENNLQKPSDKKVIVCDEKLKNIFGGKDEVGFLEIAGLISPHFL</sequence>
<proteinExistence type="predicted"/>